<keyword evidence="2" id="KW-0067">ATP-binding</keyword>
<keyword evidence="1" id="KW-0547">Nucleotide-binding</keyword>
<dbReference type="PANTHER" id="PTHR32071">
    <property type="entry name" value="TRANSCRIPTIONAL REGULATORY PROTEIN"/>
    <property type="match status" value="1"/>
</dbReference>
<dbReference type="eggNOG" id="COG3284">
    <property type="taxonomic scope" value="Bacteria"/>
</dbReference>
<dbReference type="Pfam" id="PF00158">
    <property type="entry name" value="Sigma54_activat"/>
    <property type="match status" value="1"/>
</dbReference>
<dbReference type="InterPro" id="IPR027417">
    <property type="entry name" value="P-loop_NTPase"/>
</dbReference>
<dbReference type="PATRIC" id="fig|1349767.4.peg.335"/>
<gene>
    <name evidence="4" type="primary">acoR</name>
    <name evidence="4" type="ORF">GJA_260</name>
</gene>
<reference evidence="4 5" key="1">
    <citation type="journal article" date="2015" name="Genome Announc.">
        <title>Genome Sequence of Mushroom Soft-Rot Pathogen Janthinobacterium agaricidamnosum.</title>
        <authorList>
            <person name="Graupner K."/>
            <person name="Lackner G."/>
            <person name="Hertweck C."/>
        </authorList>
    </citation>
    <scope>NUCLEOTIDE SEQUENCE [LARGE SCALE GENOMIC DNA]</scope>
    <source>
        <strain evidence="5">NBRC 102515 / DSM 9628</strain>
    </source>
</reference>
<dbReference type="Proteomes" id="UP000027604">
    <property type="component" value="Chromosome I"/>
</dbReference>
<evidence type="ECO:0000259" key="3">
    <source>
        <dbReference type="PROSITE" id="PS50045"/>
    </source>
</evidence>
<dbReference type="KEGG" id="jag:GJA_260"/>
<dbReference type="STRING" id="1349767.GJA_260"/>
<dbReference type="PROSITE" id="PS50045">
    <property type="entry name" value="SIGMA54_INTERACT_4"/>
    <property type="match status" value="1"/>
</dbReference>
<evidence type="ECO:0000256" key="2">
    <source>
        <dbReference type="ARBA" id="ARBA00022840"/>
    </source>
</evidence>
<dbReference type="AlphaFoldDB" id="W0V0U6"/>
<accession>W0V0U6</accession>
<feature type="domain" description="Sigma-54 factor interaction" evidence="3">
    <location>
        <begin position="4"/>
        <end position="68"/>
    </location>
</feature>
<protein>
    <submittedName>
        <fullName evidence="4">Acetoin catabolism regulatory domain protein</fullName>
    </submittedName>
</protein>
<dbReference type="InterPro" id="IPR002078">
    <property type="entry name" value="Sigma_54_int"/>
</dbReference>
<evidence type="ECO:0000313" key="4">
    <source>
        <dbReference type="EMBL" id="CDG80922.1"/>
    </source>
</evidence>
<dbReference type="HOGENOM" id="CLU_2788303_0_0_4"/>
<dbReference type="GO" id="GO:0005524">
    <property type="term" value="F:ATP binding"/>
    <property type="evidence" value="ECO:0007669"/>
    <property type="project" value="UniProtKB-KW"/>
</dbReference>
<dbReference type="GO" id="GO:0006355">
    <property type="term" value="P:regulation of DNA-templated transcription"/>
    <property type="evidence" value="ECO:0007669"/>
    <property type="project" value="InterPro"/>
</dbReference>
<organism evidence="4 5">
    <name type="scientific">Janthinobacterium agaricidamnosum NBRC 102515 = DSM 9628</name>
    <dbReference type="NCBI Taxonomy" id="1349767"/>
    <lineage>
        <taxon>Bacteria</taxon>
        <taxon>Pseudomonadati</taxon>
        <taxon>Pseudomonadota</taxon>
        <taxon>Betaproteobacteria</taxon>
        <taxon>Burkholderiales</taxon>
        <taxon>Oxalobacteraceae</taxon>
        <taxon>Janthinobacterium</taxon>
    </lineage>
</organism>
<dbReference type="Gene3D" id="3.40.50.300">
    <property type="entry name" value="P-loop containing nucleotide triphosphate hydrolases"/>
    <property type="match status" value="1"/>
</dbReference>
<keyword evidence="5" id="KW-1185">Reference proteome</keyword>
<evidence type="ECO:0000313" key="5">
    <source>
        <dbReference type="Proteomes" id="UP000027604"/>
    </source>
</evidence>
<proteinExistence type="predicted"/>
<name>W0V0U6_9BURK</name>
<sequence length="68" mass="7403">MCYLRTGDPQLELMLDKVDKVLGHDISIMIIGETDTGKDLLAPAIYHDSSRAKGPFIAVNCASIPETL</sequence>
<dbReference type="EMBL" id="HG322949">
    <property type="protein sequence ID" value="CDG80922.1"/>
    <property type="molecule type" value="Genomic_DNA"/>
</dbReference>
<dbReference type="SUPFAM" id="SSF52540">
    <property type="entry name" value="P-loop containing nucleoside triphosphate hydrolases"/>
    <property type="match status" value="1"/>
</dbReference>
<dbReference type="RefSeq" id="WP_038487875.1">
    <property type="nucleotide sequence ID" value="NZ_BCTH01000132.1"/>
</dbReference>
<evidence type="ECO:0000256" key="1">
    <source>
        <dbReference type="ARBA" id="ARBA00022741"/>
    </source>
</evidence>